<keyword evidence="8" id="KW-1185">Reference proteome</keyword>
<feature type="domain" description="Tyr recombinase" evidence="6">
    <location>
        <begin position="2"/>
        <end position="182"/>
    </location>
</feature>
<dbReference type="Gene3D" id="1.10.443.10">
    <property type="entry name" value="Intergrase catalytic core"/>
    <property type="match status" value="1"/>
</dbReference>
<dbReference type="EMBL" id="VDCH01000041">
    <property type="protein sequence ID" value="TNJ36409.1"/>
    <property type="molecule type" value="Genomic_DNA"/>
</dbReference>
<dbReference type="InterPro" id="IPR002104">
    <property type="entry name" value="Integrase_catalytic"/>
</dbReference>
<evidence type="ECO:0000256" key="4">
    <source>
        <dbReference type="ARBA" id="ARBA00023163"/>
    </source>
</evidence>
<evidence type="ECO:0000256" key="1">
    <source>
        <dbReference type="ARBA" id="ARBA00008857"/>
    </source>
</evidence>
<name>A0A5C4RZP0_CHLTI</name>
<dbReference type="PANTHER" id="PTHR30349">
    <property type="entry name" value="PHAGE INTEGRASE-RELATED"/>
    <property type="match status" value="1"/>
</dbReference>
<dbReference type="SMR" id="A0A5C4RZP0"/>
<evidence type="ECO:0000256" key="5">
    <source>
        <dbReference type="ARBA" id="ARBA00023172"/>
    </source>
</evidence>
<dbReference type="SUPFAM" id="SSF56349">
    <property type="entry name" value="DNA breaking-rejoining enzymes"/>
    <property type="match status" value="1"/>
</dbReference>
<dbReference type="Proteomes" id="UP000308271">
    <property type="component" value="Unassembled WGS sequence"/>
</dbReference>
<accession>A0A5C4RZP0</accession>
<comment type="similarity">
    <text evidence="1">Belongs to the 'phage' integrase family.</text>
</comment>
<dbReference type="InterPro" id="IPR050090">
    <property type="entry name" value="Tyrosine_recombinase_XerCD"/>
</dbReference>
<dbReference type="PROSITE" id="PS51898">
    <property type="entry name" value="TYR_RECOMBINASE"/>
    <property type="match status" value="1"/>
</dbReference>
<sequence>MKERKHLVSAEVDRLIEAAGRSRNSARDRCLLLLMFRHGLRVSEACGLQLSQVDAESRVLHVSRLKKGLSTTHPLRTDELKAIRAWLAIRAKMKPDTDDFFLSNRRGPLSRKTAWLAIRKYGELAGLPLPAHPHMLRHACGFALADQGADTRLIQDYLGHRNIQHTVIYTAANPARFERLWH</sequence>
<comment type="caution">
    <text evidence="7">The sequence shown here is derived from an EMBL/GenBank/DDBJ whole genome shotgun (WGS) entry which is preliminary data.</text>
</comment>
<reference evidence="7 8" key="1">
    <citation type="submission" date="2019-05" db="EMBL/GenBank/DDBJ databases">
        <title>Draft Whole-Genome sequence of the green sulfur bacterium Chlorobaculum thiosulfatiphilum DSM 249.</title>
        <authorList>
            <person name="Meyer T.E."/>
            <person name="Kyndt J.A."/>
        </authorList>
    </citation>
    <scope>NUCLEOTIDE SEQUENCE [LARGE SCALE GENOMIC DNA]</scope>
    <source>
        <strain evidence="7 8">DSM 249</strain>
    </source>
</reference>
<evidence type="ECO:0000313" key="7">
    <source>
        <dbReference type="EMBL" id="TNJ36409.1"/>
    </source>
</evidence>
<keyword evidence="2" id="KW-1029">Fimbrium biogenesis</keyword>
<evidence type="ECO:0000256" key="2">
    <source>
        <dbReference type="ARBA" id="ARBA00022558"/>
    </source>
</evidence>
<dbReference type="AlphaFoldDB" id="A0A5C4RZP0"/>
<organism evidence="7 8">
    <name type="scientific">Chlorobaculum thiosulfatiphilum</name>
    <name type="common">Chlorobium limicola f.sp. thiosulfatophilum</name>
    <dbReference type="NCBI Taxonomy" id="115852"/>
    <lineage>
        <taxon>Bacteria</taxon>
        <taxon>Pseudomonadati</taxon>
        <taxon>Chlorobiota</taxon>
        <taxon>Chlorobiia</taxon>
        <taxon>Chlorobiales</taxon>
        <taxon>Chlorobiaceae</taxon>
        <taxon>Chlorobaculum</taxon>
    </lineage>
</organism>
<dbReference type="InterPro" id="IPR013762">
    <property type="entry name" value="Integrase-like_cat_sf"/>
</dbReference>
<protein>
    <submittedName>
        <fullName evidence="7">DNA recombinase</fullName>
    </submittedName>
</protein>
<dbReference type="RefSeq" id="WP_010891107.1">
    <property type="nucleotide sequence ID" value="NZ_VDCH01000041.1"/>
</dbReference>
<dbReference type="GO" id="GO:0003677">
    <property type="term" value="F:DNA binding"/>
    <property type="evidence" value="ECO:0007669"/>
    <property type="project" value="InterPro"/>
</dbReference>
<evidence type="ECO:0000256" key="3">
    <source>
        <dbReference type="ARBA" id="ARBA00023015"/>
    </source>
</evidence>
<gene>
    <name evidence="7" type="ORF">FGF66_11955</name>
</gene>
<proteinExistence type="inferred from homology"/>
<keyword evidence="5" id="KW-0233">DNA recombination</keyword>
<dbReference type="GO" id="GO:0015074">
    <property type="term" value="P:DNA integration"/>
    <property type="evidence" value="ECO:0007669"/>
    <property type="project" value="InterPro"/>
</dbReference>
<keyword evidence="3" id="KW-0805">Transcription regulation</keyword>
<dbReference type="InterPro" id="IPR011010">
    <property type="entry name" value="DNA_brk_join_enz"/>
</dbReference>
<evidence type="ECO:0000259" key="6">
    <source>
        <dbReference type="PROSITE" id="PS51898"/>
    </source>
</evidence>
<dbReference type="OrthoDB" id="9801717at2"/>
<evidence type="ECO:0000313" key="8">
    <source>
        <dbReference type="Proteomes" id="UP000308271"/>
    </source>
</evidence>
<dbReference type="Pfam" id="PF00589">
    <property type="entry name" value="Phage_integrase"/>
    <property type="match status" value="1"/>
</dbReference>
<dbReference type="PANTHER" id="PTHR30349:SF62">
    <property type="entry name" value="TYPE 1 FIMBRIAE REGULATORY PROTEIN FIMB-RELATED"/>
    <property type="match status" value="1"/>
</dbReference>
<dbReference type="GO" id="GO:0006310">
    <property type="term" value="P:DNA recombination"/>
    <property type="evidence" value="ECO:0007669"/>
    <property type="project" value="UniProtKB-KW"/>
</dbReference>
<keyword evidence="4" id="KW-0804">Transcription</keyword>